<protein>
    <recommendedName>
        <fullName evidence="2">DENN domain-containing protein 11</fullName>
    </recommendedName>
    <alternativeName>
        <fullName evidence="4">Protein LCHN</fullName>
    </alternativeName>
</protein>
<dbReference type="Pfam" id="PF09804">
    <property type="entry name" value="DENND11"/>
    <property type="match status" value="1"/>
</dbReference>
<dbReference type="Xenbase" id="XB-GENE-17346945">
    <property type="gene designation" value="dennd11"/>
</dbReference>
<dbReference type="RefSeq" id="XP_031754397.1">
    <property type="nucleotide sequence ID" value="XM_031898537.1"/>
</dbReference>
<dbReference type="GeneID" id="116409677"/>
<dbReference type="Ensembl" id="ENSXETT00000122108">
    <property type="protein sequence ID" value="ENSXETP00000112918"/>
    <property type="gene ID" value="ENSXETG00000048620"/>
</dbReference>
<evidence type="ECO:0000313" key="7">
    <source>
        <dbReference type="Ensembl" id="ENSXETP00000112918"/>
    </source>
</evidence>
<evidence type="ECO:0000256" key="2">
    <source>
        <dbReference type="ARBA" id="ARBA00015743"/>
    </source>
</evidence>
<dbReference type="OMA" id="KYMYPEM"/>
<dbReference type="OrthoDB" id="2152680at2759"/>
<evidence type="ECO:0000256" key="3">
    <source>
        <dbReference type="ARBA" id="ARBA00022658"/>
    </source>
</evidence>
<keyword evidence="8" id="KW-1185">Reference proteome</keyword>
<dbReference type="InterPro" id="IPR037516">
    <property type="entry name" value="Tripartite_DENN"/>
</dbReference>
<comment type="similarity">
    <text evidence="1">Belongs to the DENND11 family.</text>
</comment>
<dbReference type="Proteomes" id="UP000008143">
    <property type="component" value="Chromosome 3"/>
</dbReference>
<organism evidence="7">
    <name type="scientific">Xenopus tropicalis</name>
    <name type="common">Western clawed frog</name>
    <name type="synonym">Silurana tropicalis</name>
    <dbReference type="NCBI Taxonomy" id="8364"/>
    <lineage>
        <taxon>Eukaryota</taxon>
        <taxon>Metazoa</taxon>
        <taxon>Chordata</taxon>
        <taxon>Craniata</taxon>
        <taxon>Vertebrata</taxon>
        <taxon>Euteleostomi</taxon>
        <taxon>Amphibia</taxon>
        <taxon>Batrachia</taxon>
        <taxon>Anura</taxon>
        <taxon>Pipoidea</taxon>
        <taxon>Pipidae</taxon>
        <taxon>Xenopodinae</taxon>
        <taxon>Xenopus</taxon>
        <taxon>Silurana</taxon>
    </lineage>
</organism>
<dbReference type="Ensembl" id="ENSXETT00000110023">
    <property type="protein sequence ID" value="ENSXETP00000116075"/>
    <property type="gene ID" value="ENSXETG00000048620"/>
</dbReference>
<accession>A0A803JXX3</accession>
<dbReference type="PANTHER" id="PTHR31017">
    <property type="entry name" value="LATE SECRETORY PATHWAY PROTEIN AVL9-RELATED"/>
    <property type="match status" value="1"/>
</dbReference>
<dbReference type="InterPro" id="IPR018626">
    <property type="entry name" value="LCHN/Anr2"/>
</dbReference>
<name>A0A803JXX3_XENTR</name>
<reference evidence="7" key="1">
    <citation type="journal article" date="2010" name="Science">
        <title>The genome of the Western clawed frog Xenopus tropicalis.</title>
        <authorList>
            <person name="Hellsten U."/>
            <person name="Harland R.M."/>
            <person name="Gilchrist M.J."/>
            <person name="Hendrix D."/>
            <person name="Jurka J."/>
            <person name="Kapitonov V."/>
            <person name="Ovcharenko I."/>
            <person name="Putnam N.H."/>
            <person name="Shu S."/>
            <person name="Taher L."/>
            <person name="Blitz I.L."/>
            <person name="Blumberg B."/>
            <person name="Dichmann D.S."/>
            <person name="Dubchak I."/>
            <person name="Amaya E."/>
            <person name="Detter J.C."/>
            <person name="Fletcher R."/>
            <person name="Gerhard D.S."/>
            <person name="Goodstein D."/>
            <person name="Graves T."/>
            <person name="Grigoriev I.V."/>
            <person name="Grimwood J."/>
            <person name="Kawashima T."/>
            <person name="Lindquist E."/>
            <person name="Lucas S.M."/>
            <person name="Mead P.E."/>
            <person name="Mitros T."/>
            <person name="Ogino H."/>
            <person name="Ohta Y."/>
            <person name="Poliakov A.V."/>
            <person name="Pollet N."/>
            <person name="Robert J."/>
            <person name="Salamov A."/>
            <person name="Sater A.K."/>
            <person name="Schmutz J."/>
            <person name="Terry A."/>
            <person name="Vize P.D."/>
            <person name="Warren W.C."/>
            <person name="Wells D."/>
            <person name="Wills A."/>
            <person name="Wilson R.K."/>
            <person name="Zimmerman L.B."/>
            <person name="Zorn A.M."/>
            <person name="Grainger R."/>
            <person name="Grammer T."/>
            <person name="Khokha M.K."/>
            <person name="Richardson P.M."/>
            <person name="Rokhsar D.S."/>
        </authorList>
    </citation>
    <scope>NUCLEOTIDE SEQUENCE [LARGE SCALE GENOMIC DNA]</scope>
    <source>
        <strain evidence="7">Nigerian</strain>
    </source>
</reference>
<feature type="region of interest" description="Disordered" evidence="5">
    <location>
        <begin position="38"/>
        <end position="61"/>
    </location>
</feature>
<evidence type="ECO:0000256" key="4">
    <source>
        <dbReference type="ARBA" id="ARBA00033400"/>
    </source>
</evidence>
<evidence type="ECO:0000256" key="1">
    <source>
        <dbReference type="ARBA" id="ARBA00007629"/>
    </source>
</evidence>
<dbReference type="GO" id="GO:0005737">
    <property type="term" value="C:cytoplasm"/>
    <property type="evidence" value="ECO:0000318"/>
    <property type="project" value="GO_Central"/>
</dbReference>
<evidence type="ECO:0000313" key="9">
    <source>
        <dbReference type="RefSeq" id="XP_031754397.1"/>
    </source>
</evidence>
<keyword evidence="3" id="KW-0344">Guanine-nucleotide releasing factor</keyword>
<dbReference type="CTD" id="57189"/>
<evidence type="ECO:0000256" key="5">
    <source>
        <dbReference type="SAM" id="MobiDB-lite"/>
    </source>
</evidence>
<evidence type="ECO:0000259" key="6">
    <source>
        <dbReference type="PROSITE" id="PS50211"/>
    </source>
</evidence>
<dbReference type="GO" id="GO:0005085">
    <property type="term" value="F:guanyl-nucleotide exchange factor activity"/>
    <property type="evidence" value="ECO:0007669"/>
    <property type="project" value="UniProtKB-KW"/>
</dbReference>
<dbReference type="PANTHER" id="PTHR31017:SF2">
    <property type="entry name" value="DENN DOMAIN-CONTAINING PROTEIN 11"/>
    <property type="match status" value="1"/>
</dbReference>
<evidence type="ECO:0000313" key="8">
    <source>
        <dbReference type="Proteomes" id="UP000008143"/>
    </source>
</evidence>
<evidence type="ECO:0000313" key="10">
    <source>
        <dbReference type="Xenbase" id="XB-GENE-17346945"/>
    </source>
</evidence>
<reference evidence="7" key="2">
    <citation type="submission" date="2021-03" db="UniProtKB">
        <authorList>
            <consortium name="Ensembl"/>
        </authorList>
    </citation>
    <scope>IDENTIFICATION</scope>
</reference>
<dbReference type="AlphaFoldDB" id="A0A803JXX3"/>
<reference evidence="9" key="3">
    <citation type="submission" date="2025-04" db="UniProtKB">
        <authorList>
            <consortium name="RefSeq"/>
        </authorList>
    </citation>
    <scope>IDENTIFICATION</scope>
    <source>
        <strain evidence="9">Nigerian</strain>
        <tissue evidence="9">Liver and blood</tissue>
    </source>
</reference>
<proteinExistence type="inferred from homology"/>
<sequence length="458" mass="51809">MAGLAPPPHIRCPGGWREAASLSGMAGRTDRAPLLDWAEGTGVSPAPESEQAERWGRGYGAGWSRRPPGELTPLPQLEDDHIAAVFVVSFDPRSGNIVEWCRPHDIDLEGVEFKSMASGSHRVQSDFIYFRKGGFFGLACFANMPVESELERGARMKSVGILSPSYTLLYRYMHFLENQVRHQLELPGHYTPLEAFYEDKKGVLPVAPQTCQPTSHWLPSVHKHLYPEMKITHPAGCMSQFIKFFGEQIFVLWKFALLRKRILIFSPPPVGVVCYRVYCCCCLANVTLPGIGATAPESKPFFYVSVADIQTLDAEGSYVACTTEKIFEQKQDLYDVYVDNQNVKTHREHLQPLLRVNSSDKEKYRRLNDQRQLLMYTQEVDGDCNSCEEDLFILFFMEQNNRIFQTLLEVASSQDKTLTAEHARSMGLDPQGDRGFLMDLLEVYGFDLMLVIDNPCCP</sequence>
<dbReference type="KEGG" id="xtr:116409677"/>
<dbReference type="GeneTree" id="ENSGT00590000083189"/>
<dbReference type="PROSITE" id="PS50211">
    <property type="entry name" value="DENN"/>
    <property type="match status" value="1"/>
</dbReference>
<dbReference type="AGR" id="Xenbase:XB-GENE-17346945"/>
<feature type="domain" description="UDENN" evidence="6">
    <location>
        <begin position="1"/>
        <end position="458"/>
    </location>
</feature>
<dbReference type="InterPro" id="IPR051731">
    <property type="entry name" value="DENND11/AVL9_GEFs"/>
</dbReference>
<gene>
    <name evidence="7 9 10" type="primary">dennd11</name>
</gene>